<dbReference type="STRING" id="112268.A0A182WL74"/>
<keyword evidence="13 21" id="KW-1133">Transmembrane helix</keyword>
<evidence type="ECO:0000256" key="3">
    <source>
        <dbReference type="ARBA" id="ARBA00004840"/>
    </source>
</evidence>
<evidence type="ECO:0000256" key="21">
    <source>
        <dbReference type="SAM" id="Phobius"/>
    </source>
</evidence>
<comment type="subcellular location">
    <subcellularLocation>
        <location evidence="2">Endoplasmic reticulum membrane</location>
        <topology evidence="2">Single-pass type II membrane protein</topology>
    </subcellularLocation>
    <subcellularLocation>
        <location evidence="1">Golgi apparatus membrane</location>
        <topology evidence="1">Single-pass type II membrane protein</topology>
    </subcellularLocation>
</comment>
<dbReference type="EC" id="2.4.2.26" evidence="6"/>
<dbReference type="GO" id="GO:0046872">
    <property type="term" value="F:metal ion binding"/>
    <property type="evidence" value="ECO:0007669"/>
    <property type="project" value="UniProtKB-KW"/>
</dbReference>
<dbReference type="PROSITE" id="PS51212">
    <property type="entry name" value="WSC"/>
    <property type="match status" value="2"/>
</dbReference>
<dbReference type="Pfam" id="PF02485">
    <property type="entry name" value="Branch"/>
    <property type="match status" value="2"/>
</dbReference>
<evidence type="ECO:0000256" key="8">
    <source>
        <dbReference type="ARBA" id="ARBA00022679"/>
    </source>
</evidence>
<keyword evidence="7" id="KW-0328">Glycosyltransferase</keyword>
<dbReference type="Proteomes" id="UP000075920">
    <property type="component" value="Unassembled WGS sequence"/>
</dbReference>
<evidence type="ECO:0000256" key="4">
    <source>
        <dbReference type="ARBA" id="ARBA00005093"/>
    </source>
</evidence>
<keyword evidence="24" id="KW-1185">Reference proteome</keyword>
<organism evidence="23 24">
    <name type="scientific">Anopheles minimus</name>
    <dbReference type="NCBI Taxonomy" id="112268"/>
    <lineage>
        <taxon>Eukaryota</taxon>
        <taxon>Metazoa</taxon>
        <taxon>Ecdysozoa</taxon>
        <taxon>Arthropoda</taxon>
        <taxon>Hexapoda</taxon>
        <taxon>Insecta</taxon>
        <taxon>Pterygota</taxon>
        <taxon>Neoptera</taxon>
        <taxon>Endopterygota</taxon>
        <taxon>Diptera</taxon>
        <taxon>Nematocera</taxon>
        <taxon>Culicoidea</taxon>
        <taxon>Culicidae</taxon>
        <taxon>Anophelinae</taxon>
        <taxon>Anopheles</taxon>
    </lineage>
</organism>
<evidence type="ECO:0000256" key="16">
    <source>
        <dbReference type="ARBA" id="ARBA00023157"/>
    </source>
</evidence>
<feature type="region of interest" description="Disordered" evidence="20">
    <location>
        <begin position="968"/>
        <end position="1001"/>
    </location>
</feature>
<dbReference type="GO" id="GO:0050650">
    <property type="term" value="P:chondroitin sulfate proteoglycan biosynthetic process"/>
    <property type="evidence" value="ECO:0007669"/>
    <property type="project" value="TreeGrafter"/>
</dbReference>
<feature type="compositionally biased region" description="Basic and acidic residues" evidence="20">
    <location>
        <begin position="978"/>
        <end position="996"/>
    </location>
</feature>
<feature type="domain" description="WSC" evidence="22">
    <location>
        <begin position="119"/>
        <end position="210"/>
    </location>
</feature>
<evidence type="ECO:0000256" key="11">
    <source>
        <dbReference type="ARBA" id="ARBA00022824"/>
    </source>
</evidence>
<accession>A0A182WL74</accession>
<evidence type="ECO:0000313" key="23">
    <source>
        <dbReference type="EnsemblMetazoa" id="AMIN011153-PA"/>
    </source>
</evidence>
<evidence type="ECO:0000259" key="22">
    <source>
        <dbReference type="PROSITE" id="PS51212"/>
    </source>
</evidence>
<evidence type="ECO:0000256" key="14">
    <source>
        <dbReference type="ARBA" id="ARBA00023034"/>
    </source>
</evidence>
<dbReference type="GO" id="GO:0000139">
    <property type="term" value="C:Golgi membrane"/>
    <property type="evidence" value="ECO:0007669"/>
    <property type="project" value="UniProtKB-SubCell"/>
</dbReference>
<evidence type="ECO:0000256" key="18">
    <source>
        <dbReference type="ARBA" id="ARBA00042865"/>
    </source>
</evidence>
<dbReference type="UniPathway" id="UPA00755"/>
<evidence type="ECO:0000256" key="12">
    <source>
        <dbReference type="ARBA" id="ARBA00022968"/>
    </source>
</evidence>
<reference evidence="24" key="1">
    <citation type="submission" date="2013-03" db="EMBL/GenBank/DDBJ databases">
        <title>The Genome Sequence of Anopheles minimus MINIMUS1.</title>
        <authorList>
            <consortium name="The Broad Institute Genomics Platform"/>
            <person name="Neafsey D.E."/>
            <person name="Walton C."/>
            <person name="Walker B."/>
            <person name="Young S.K."/>
            <person name="Zeng Q."/>
            <person name="Gargeya S."/>
            <person name="Fitzgerald M."/>
            <person name="Haas B."/>
            <person name="Abouelleil A."/>
            <person name="Allen A.W."/>
            <person name="Alvarado L."/>
            <person name="Arachchi H.M."/>
            <person name="Berlin A.M."/>
            <person name="Chapman S.B."/>
            <person name="Gainer-Dewar J."/>
            <person name="Goldberg J."/>
            <person name="Griggs A."/>
            <person name="Gujja S."/>
            <person name="Hansen M."/>
            <person name="Howarth C."/>
            <person name="Imamovic A."/>
            <person name="Ireland A."/>
            <person name="Larimer J."/>
            <person name="McCowan C."/>
            <person name="Murphy C."/>
            <person name="Pearson M."/>
            <person name="Poon T.W."/>
            <person name="Priest M."/>
            <person name="Roberts A."/>
            <person name="Saif S."/>
            <person name="Shea T."/>
            <person name="Sisk P."/>
            <person name="Sykes S."/>
            <person name="Wortman J."/>
            <person name="Nusbaum C."/>
            <person name="Birren B."/>
        </authorList>
    </citation>
    <scope>NUCLEOTIDE SEQUENCE [LARGE SCALE GENOMIC DNA]</scope>
    <source>
        <strain evidence="24">MINIMUS1</strain>
    </source>
</reference>
<evidence type="ECO:0000256" key="1">
    <source>
        <dbReference type="ARBA" id="ARBA00004323"/>
    </source>
</evidence>
<proteinExistence type="inferred from homology"/>
<dbReference type="InterPro" id="IPR043538">
    <property type="entry name" value="XYLT"/>
</dbReference>
<dbReference type="GO" id="GO:0005789">
    <property type="term" value="C:endoplasmic reticulum membrane"/>
    <property type="evidence" value="ECO:0007669"/>
    <property type="project" value="UniProtKB-SubCell"/>
</dbReference>
<dbReference type="VEuPathDB" id="VectorBase:AMIN011153"/>
<keyword evidence="9 21" id="KW-0812">Transmembrane</keyword>
<dbReference type="Pfam" id="PF12529">
    <property type="entry name" value="Xylo_C"/>
    <property type="match status" value="2"/>
</dbReference>
<dbReference type="GO" id="GO:0015012">
    <property type="term" value="P:heparan sulfate proteoglycan biosynthetic process"/>
    <property type="evidence" value="ECO:0007669"/>
    <property type="project" value="UniProtKB-UniPathway"/>
</dbReference>
<dbReference type="PANTHER" id="PTHR46025">
    <property type="entry name" value="XYLOSYLTRANSFERASE OXT"/>
    <property type="match status" value="1"/>
</dbReference>
<comment type="pathway">
    <text evidence="3">Glycan metabolism; chondroitin sulfate biosynthesis.</text>
</comment>
<name>A0A182WL74_9DIPT</name>
<sequence length="1843" mass="211558">MASFRMMVSLSNGVSSIKCIIFVITFTCLVIVLQRNVQFFSWFPTINYGHSSIDTLTISNGTTYVLPCRVSEPMAIDAITRAVSDECKIKIAHAACKNALGKLTPRSIVHQCPRGEFVPNRLLGCYPLRKIAYNSTLIETPDNTPTSCVHFCMQRNFRYALVQNGDICYCDDEKPNPTERLKDFMCNKACSGNPALSCGGLFEALMYETGLAKHPQLPIKFYPSPTDKPVRIAFLLIFHKRNLRQVHRLIRNIYDKSHYYYIHVDPKQHYLYRELLKLEKDFPNIYISRQRHTIVWGCFTQLQALLASMKHIITMASWDPDFILNMSESDFPVKTIAKLTEFLTANRGRNFLQMQSIVTVHRFISDSGFSRNFLECDNRMWLIGNRQLPNGIVTNGGSDWFCLSREFVQYALDERNDLVADVMRIMEHTIFGTENFFHQVLKNSKFCQTHYDSGLRLISWSNGHGCTEGRVVEWTGCSPLIIRRESWPDILNTISNEIYAIRKFNPIFDQSIILTLEEYAYGKYPSNVPNLNAYWENVYHHEDERHNSRMNALLNVAYVLLYINAQNNRYERYEVLKILEITHRFYRNTFDGFLIRHSALLNDLQVELEVFVKPINKFKSNRSLLGKLSNVILEVSNSIDVVEHKLLDFDKVLMVENRPILIFELPIEKFPSKTIIDHNITVDWIDPHHHTQVENFTIVENPDKINHHPLRSTALNLPLVEGVWRAKVALNETYVGMVDFIVVSNESIVTTRSGTNTNVCDRPRVLFDNLSCSKRHSDRVLEKYSHLTASVKYLFHIESMCIVDGDITSEHLNVNPLVNCSATLWSTLAPDPKSDLHYRIKKLSPQRKGDNLSHPGIMCTIGSSVAFFLFGDSGVPMHARHKDPRNSLTVPWWWWCSVRLSCATMQKFPIRLLWRYKVFVLIGFMIVAAQIFLAYKLLCLPLTGNESTDERDLSRRLYERYVQKSSTGTDGMNLSVGDSDKRTADGTGRQGRDARESNPNPHVLRLDELDFVPPCELTRKETVSAIHRAKSQSCKAKLVEVACEIQAGKFYPQRLPNYCPRGDHSPNRALGCFRDEKNFRILSGYYSTFKTNNSPEKCIRLCLQSGYPFAGVQYGYECFCGDELPKASAKLPDSSCNIKCPGDPKQACGGYFAINVYETGIRKFAAQSTETVPRQADETVRIAFLLTLNGRAVRQVHRLLKALYSPRHYYYIHIDARQEYLYRELLKLEPKFPNIRLARKRFSSIWGGASLLQMLLSSMEYLLYESDWHWDFVLNLSESDFPLKTVDQLVTFLTANRGQNFVRNHGREVQRFIQKQGLDMTFVECDNRMWRIGDRPLPAGITIDGGSDWVCLSRDFARYVTGEGSAQQDELVRGLLRVFEYTILPAESFFHTALRNSRFCHTYTNNNLHMTNWKRQLGCKCQYRHIVDWCGCSPNNFRNEDWERLQASQHKKLFFARKFEASVNQAIVLQLEEWIFGPYPADYPNLHSYWHNVYHHEDTGTSVDGALLNVAYSLLRTNGHTNPVQLYEPRRIREITHYLERDAYRGLLVRHDAMLLDGADPIELETWISPVVTAKVTRSTPLARRLIHLEVSTEYDEKEQLSRNFPRIIGTNAEPALIFRLAAPLESERVKGANATNYSLTVEWIDPVGTIVASSHFTIEDSPNGPLHSFNHFLKGSKLKLPLAEGIWGARLLQGKVLLGATRFLAVASTFREANEQKMAAADGDDHERHTHRQIIPLRRGSGGANTATSKIQAKERKQNPVGHSGDRHDRNDHWQDSEDHPFQLDKLVAQFFTIRETCVVVTAFHADRKHPGQQFDDCKSTSWSSLATDPKSDIYVESETSN</sequence>
<keyword evidence="16" id="KW-1015">Disulfide bond</keyword>
<evidence type="ECO:0000256" key="5">
    <source>
        <dbReference type="ARBA" id="ARBA00010195"/>
    </source>
</evidence>
<reference evidence="23" key="2">
    <citation type="submission" date="2020-05" db="UniProtKB">
        <authorList>
            <consortium name="EnsemblMetazoa"/>
        </authorList>
    </citation>
    <scope>IDENTIFICATION</scope>
    <source>
        <strain evidence="23">MINIMUS1</strain>
    </source>
</reference>
<keyword evidence="15 21" id="KW-0472">Membrane</keyword>
<evidence type="ECO:0000256" key="13">
    <source>
        <dbReference type="ARBA" id="ARBA00022989"/>
    </source>
</evidence>
<evidence type="ECO:0000256" key="6">
    <source>
        <dbReference type="ARBA" id="ARBA00011972"/>
    </source>
</evidence>
<keyword evidence="14" id="KW-0333">Golgi apparatus</keyword>
<keyword evidence="10" id="KW-0479">Metal-binding</keyword>
<evidence type="ECO:0000256" key="15">
    <source>
        <dbReference type="ARBA" id="ARBA00023136"/>
    </source>
</evidence>
<evidence type="ECO:0000256" key="2">
    <source>
        <dbReference type="ARBA" id="ARBA00004648"/>
    </source>
</evidence>
<dbReference type="EnsemblMetazoa" id="AMIN011153-RA">
    <property type="protein sequence ID" value="AMIN011153-PA"/>
    <property type="gene ID" value="AMIN011153"/>
</dbReference>
<evidence type="ECO:0000313" key="24">
    <source>
        <dbReference type="Proteomes" id="UP000075920"/>
    </source>
</evidence>
<feature type="domain" description="WSC" evidence="22">
    <location>
        <begin position="1066"/>
        <end position="1160"/>
    </location>
</feature>
<evidence type="ECO:0000256" key="7">
    <source>
        <dbReference type="ARBA" id="ARBA00022676"/>
    </source>
</evidence>
<dbReference type="UniPathway" id="UPA00756"/>
<dbReference type="SMART" id="SM00321">
    <property type="entry name" value="WSC"/>
    <property type="match status" value="2"/>
</dbReference>
<evidence type="ECO:0000256" key="10">
    <source>
        <dbReference type="ARBA" id="ARBA00022723"/>
    </source>
</evidence>
<dbReference type="GO" id="GO:0030158">
    <property type="term" value="F:protein xylosyltransferase activity"/>
    <property type="evidence" value="ECO:0007669"/>
    <property type="project" value="UniProtKB-EC"/>
</dbReference>
<dbReference type="Pfam" id="PF01822">
    <property type="entry name" value="WSC"/>
    <property type="match status" value="2"/>
</dbReference>
<dbReference type="PANTHER" id="PTHR46025:SF3">
    <property type="entry name" value="XYLOSYLTRANSFERASE OXT"/>
    <property type="match status" value="1"/>
</dbReference>
<evidence type="ECO:0000256" key="20">
    <source>
        <dbReference type="SAM" id="MobiDB-lite"/>
    </source>
</evidence>
<comment type="pathway">
    <text evidence="4">Glycan metabolism; heparan sulfate biosynthesis.</text>
</comment>
<feature type="compositionally biased region" description="Basic and acidic residues" evidence="20">
    <location>
        <begin position="1753"/>
        <end position="1779"/>
    </location>
</feature>
<feature type="region of interest" description="Disordered" evidence="20">
    <location>
        <begin position="1719"/>
        <end position="1779"/>
    </location>
</feature>
<feature type="transmembrane region" description="Helical" evidence="21">
    <location>
        <begin position="852"/>
        <end position="870"/>
    </location>
</feature>
<evidence type="ECO:0000256" key="19">
    <source>
        <dbReference type="ARBA" id="ARBA00047847"/>
    </source>
</evidence>
<comment type="similarity">
    <text evidence="5">Belongs to the glycosyltransferase 14 family. XylT subfamily.</text>
</comment>
<dbReference type="InterPro" id="IPR002889">
    <property type="entry name" value="WSC_carb-bd"/>
</dbReference>
<evidence type="ECO:0000256" key="17">
    <source>
        <dbReference type="ARBA" id="ARBA00023180"/>
    </source>
</evidence>
<dbReference type="InterPro" id="IPR024448">
    <property type="entry name" value="XylT_C"/>
</dbReference>
<dbReference type="InterPro" id="IPR003406">
    <property type="entry name" value="Glyco_trans_14"/>
</dbReference>
<evidence type="ECO:0000256" key="9">
    <source>
        <dbReference type="ARBA" id="ARBA00022692"/>
    </source>
</evidence>
<protein>
    <recommendedName>
        <fullName evidence="6">protein xylosyltransferase</fullName>
        <ecNumber evidence="6">2.4.2.26</ecNumber>
    </recommendedName>
    <alternativeName>
        <fullName evidence="18">Peptide O-xylosyltransferase</fullName>
    </alternativeName>
</protein>
<keyword evidence="11" id="KW-0256">Endoplasmic reticulum</keyword>
<keyword evidence="17" id="KW-0325">Glycoprotein</keyword>
<keyword evidence="8" id="KW-0808">Transferase</keyword>
<feature type="region of interest" description="Disordered" evidence="20">
    <location>
        <begin position="1810"/>
        <end position="1843"/>
    </location>
</feature>
<feature type="transmembrane region" description="Helical" evidence="21">
    <location>
        <begin position="918"/>
        <end position="938"/>
    </location>
</feature>
<keyword evidence="12" id="KW-0735">Signal-anchor</keyword>
<comment type="catalytic activity">
    <reaction evidence="19">
        <text>UDP-alpha-D-xylose + L-seryl-[protein] = 3-O-(beta-D-xylosyl)-L-seryl-[protein] + UDP + H(+)</text>
        <dbReference type="Rhea" id="RHEA:50192"/>
        <dbReference type="Rhea" id="RHEA-COMP:9863"/>
        <dbReference type="Rhea" id="RHEA-COMP:12567"/>
        <dbReference type="ChEBI" id="CHEBI:15378"/>
        <dbReference type="ChEBI" id="CHEBI:29999"/>
        <dbReference type="ChEBI" id="CHEBI:57632"/>
        <dbReference type="ChEBI" id="CHEBI:58223"/>
        <dbReference type="ChEBI" id="CHEBI:132085"/>
        <dbReference type="EC" id="2.4.2.26"/>
    </reaction>
</comment>